<evidence type="ECO:0000256" key="3">
    <source>
        <dbReference type="ARBA" id="ARBA00022692"/>
    </source>
</evidence>
<dbReference type="PROSITE" id="PS51212">
    <property type="entry name" value="WSC"/>
    <property type="match status" value="1"/>
</dbReference>
<keyword evidence="13" id="KW-1185">Reference proteome</keyword>
<keyword evidence="2" id="KW-0597">Phosphoprotein</keyword>
<protein>
    <recommendedName>
        <fullName evidence="11">WSC domain-containing protein</fullName>
    </recommendedName>
</protein>
<evidence type="ECO:0000256" key="4">
    <source>
        <dbReference type="ARBA" id="ARBA00022741"/>
    </source>
</evidence>
<dbReference type="InterPro" id="IPR051694">
    <property type="entry name" value="Immunoregulatory_rcpt-like"/>
</dbReference>
<dbReference type="GO" id="GO:0005524">
    <property type="term" value="F:ATP binding"/>
    <property type="evidence" value="ECO:0007669"/>
    <property type="project" value="UniProtKB-KW"/>
</dbReference>
<evidence type="ECO:0000256" key="9">
    <source>
        <dbReference type="SAM" id="Phobius"/>
    </source>
</evidence>
<feature type="compositionally biased region" description="Polar residues" evidence="8">
    <location>
        <begin position="114"/>
        <end position="131"/>
    </location>
</feature>
<comment type="subcellular location">
    <subcellularLocation>
        <location evidence="1">Membrane</location>
        <topology evidence="1">Single-pass membrane protein</topology>
    </subcellularLocation>
</comment>
<keyword evidence="6 9" id="KW-1133">Transmembrane helix</keyword>
<gene>
    <name evidence="12" type="ORF">BU26DRAFT_565737</name>
</gene>
<dbReference type="SMART" id="SM00321">
    <property type="entry name" value="WSC"/>
    <property type="match status" value="1"/>
</dbReference>
<feature type="signal peptide" evidence="10">
    <location>
        <begin position="1"/>
        <end position="20"/>
    </location>
</feature>
<reference evidence="12" key="1">
    <citation type="journal article" date="2020" name="Stud. Mycol.">
        <title>101 Dothideomycetes genomes: a test case for predicting lifestyles and emergence of pathogens.</title>
        <authorList>
            <person name="Haridas S."/>
            <person name="Albert R."/>
            <person name="Binder M."/>
            <person name="Bloem J."/>
            <person name="Labutti K."/>
            <person name="Salamov A."/>
            <person name="Andreopoulos B."/>
            <person name="Baker S."/>
            <person name="Barry K."/>
            <person name="Bills G."/>
            <person name="Bluhm B."/>
            <person name="Cannon C."/>
            <person name="Castanera R."/>
            <person name="Culley D."/>
            <person name="Daum C."/>
            <person name="Ezra D."/>
            <person name="Gonzalez J."/>
            <person name="Henrissat B."/>
            <person name="Kuo A."/>
            <person name="Liang C."/>
            <person name="Lipzen A."/>
            <person name="Lutzoni F."/>
            <person name="Magnuson J."/>
            <person name="Mondo S."/>
            <person name="Nolan M."/>
            <person name="Ohm R."/>
            <person name="Pangilinan J."/>
            <person name="Park H.-J."/>
            <person name="Ramirez L."/>
            <person name="Alfaro M."/>
            <person name="Sun H."/>
            <person name="Tritt A."/>
            <person name="Yoshinaga Y."/>
            <person name="Zwiers L.-H."/>
            <person name="Turgeon B."/>
            <person name="Goodwin S."/>
            <person name="Spatafora J."/>
            <person name="Crous P."/>
            <person name="Grigoriev I."/>
        </authorList>
    </citation>
    <scope>NUCLEOTIDE SEQUENCE</scope>
    <source>
        <strain evidence="12">CBS 122368</strain>
    </source>
</reference>
<keyword evidence="4" id="KW-0547">Nucleotide-binding</keyword>
<evidence type="ECO:0000313" key="13">
    <source>
        <dbReference type="Proteomes" id="UP000800094"/>
    </source>
</evidence>
<dbReference type="GeneID" id="54586759"/>
<feature type="compositionally biased region" description="Polar residues" evidence="8">
    <location>
        <begin position="237"/>
        <end position="247"/>
    </location>
</feature>
<dbReference type="Gene3D" id="1.20.5.510">
    <property type="entry name" value="Single helix bin"/>
    <property type="match status" value="1"/>
</dbReference>
<evidence type="ECO:0000256" key="5">
    <source>
        <dbReference type="ARBA" id="ARBA00022840"/>
    </source>
</evidence>
<evidence type="ECO:0000259" key="11">
    <source>
        <dbReference type="PROSITE" id="PS51212"/>
    </source>
</evidence>
<dbReference type="Proteomes" id="UP000800094">
    <property type="component" value="Unassembled WGS sequence"/>
</dbReference>
<evidence type="ECO:0000256" key="10">
    <source>
        <dbReference type="SAM" id="SignalP"/>
    </source>
</evidence>
<proteinExistence type="predicted"/>
<dbReference type="OrthoDB" id="2537459at2759"/>
<feature type="chain" id="PRO_5025411535" description="WSC domain-containing protein" evidence="10">
    <location>
        <begin position="21"/>
        <end position="340"/>
    </location>
</feature>
<dbReference type="GO" id="GO:0071944">
    <property type="term" value="C:cell periphery"/>
    <property type="evidence" value="ECO:0007669"/>
    <property type="project" value="UniProtKB-ARBA"/>
</dbReference>
<evidence type="ECO:0000313" key="12">
    <source>
        <dbReference type="EMBL" id="KAF2248334.1"/>
    </source>
</evidence>
<dbReference type="Pfam" id="PF01822">
    <property type="entry name" value="WSC"/>
    <property type="match status" value="1"/>
</dbReference>
<evidence type="ECO:0000256" key="2">
    <source>
        <dbReference type="ARBA" id="ARBA00022553"/>
    </source>
</evidence>
<keyword evidence="3 9" id="KW-0812">Transmembrane</keyword>
<keyword evidence="5" id="KW-0067">ATP-binding</keyword>
<name>A0A6A6ICM2_9PLEO</name>
<evidence type="ECO:0000256" key="6">
    <source>
        <dbReference type="ARBA" id="ARBA00022989"/>
    </source>
</evidence>
<evidence type="ECO:0000256" key="7">
    <source>
        <dbReference type="ARBA" id="ARBA00023136"/>
    </source>
</evidence>
<dbReference type="GO" id="GO:0016020">
    <property type="term" value="C:membrane"/>
    <property type="evidence" value="ECO:0007669"/>
    <property type="project" value="UniProtKB-SubCell"/>
</dbReference>
<evidence type="ECO:0000256" key="1">
    <source>
        <dbReference type="ARBA" id="ARBA00004167"/>
    </source>
</evidence>
<dbReference type="InterPro" id="IPR049328">
    <property type="entry name" value="TM_ErbB1"/>
</dbReference>
<feature type="transmembrane region" description="Helical" evidence="9">
    <location>
        <begin position="199"/>
        <end position="222"/>
    </location>
</feature>
<keyword evidence="7 9" id="KW-0472">Membrane</keyword>
<feature type="domain" description="WSC" evidence="11">
    <location>
        <begin position="21"/>
        <end position="110"/>
    </location>
</feature>
<feature type="region of interest" description="Disordered" evidence="8">
    <location>
        <begin position="231"/>
        <end position="268"/>
    </location>
</feature>
<accession>A0A6A6ICM2</accession>
<feature type="region of interest" description="Disordered" evidence="8">
    <location>
        <begin position="114"/>
        <end position="139"/>
    </location>
</feature>
<evidence type="ECO:0000256" key="8">
    <source>
        <dbReference type="SAM" id="MobiDB-lite"/>
    </source>
</evidence>
<dbReference type="AlphaFoldDB" id="A0A6A6ICM2"/>
<sequence>MFAGLVALVALLLFAVPAKASFNAAYCSSQNTASNTSPQWHQWQSNGWCTTQCNNEGTYAFAVILDQNCWCSNYIPEDQEDTSECDEDCPGFPSEKCGNKDKNLYIYIKLDGSPSGTKGTSQPTSANSEISSETAAPTTLRTTATSSSEEVETIVPAPQTSIRIITESGRIVTQTVISTPTSEPVLTGGRKGSTNTGAIAGGVVGGLVVLAASIGGVFFFLWRRRKQQRRQEEEFQSGVQRNTSTMSKAGLLRGEKDPQYPPPIATNFTRRSSRIMLDNESISPISGSDRRNSRHMIDQRLNPSAVFVLDNSSRGSIASLDDSRDYHRALNVRNPDPDTH</sequence>
<dbReference type="PANTHER" id="PTHR15549:SF26">
    <property type="entry name" value="AXIAL BUDDING PATTERN PROTEIN 2-RELATED"/>
    <property type="match status" value="1"/>
</dbReference>
<dbReference type="InterPro" id="IPR002889">
    <property type="entry name" value="WSC_carb-bd"/>
</dbReference>
<dbReference type="EMBL" id="ML987196">
    <property type="protein sequence ID" value="KAF2248334.1"/>
    <property type="molecule type" value="Genomic_DNA"/>
</dbReference>
<dbReference type="RefSeq" id="XP_033683338.1">
    <property type="nucleotide sequence ID" value="XM_033833429.1"/>
</dbReference>
<organism evidence="12 13">
    <name type="scientific">Trematosphaeria pertusa</name>
    <dbReference type="NCBI Taxonomy" id="390896"/>
    <lineage>
        <taxon>Eukaryota</taxon>
        <taxon>Fungi</taxon>
        <taxon>Dikarya</taxon>
        <taxon>Ascomycota</taxon>
        <taxon>Pezizomycotina</taxon>
        <taxon>Dothideomycetes</taxon>
        <taxon>Pleosporomycetidae</taxon>
        <taxon>Pleosporales</taxon>
        <taxon>Massarineae</taxon>
        <taxon>Trematosphaeriaceae</taxon>
        <taxon>Trematosphaeria</taxon>
    </lineage>
</organism>
<dbReference type="PANTHER" id="PTHR15549">
    <property type="entry name" value="PAIRED IMMUNOGLOBULIN-LIKE TYPE 2 RECEPTOR"/>
    <property type="match status" value="1"/>
</dbReference>
<keyword evidence="10" id="KW-0732">Signal</keyword>
<dbReference type="Pfam" id="PF21314">
    <property type="entry name" value="TM_ErbB1"/>
    <property type="match status" value="1"/>
</dbReference>